<dbReference type="Pfam" id="PF16074">
    <property type="entry name" value="PilW"/>
    <property type="match status" value="1"/>
</dbReference>
<keyword evidence="2" id="KW-1133">Transmembrane helix</keyword>
<dbReference type="KEGG" id="aon:DEH84_01435"/>
<name>A0A2U8FMK5_9BURK</name>
<dbReference type="Pfam" id="PF07963">
    <property type="entry name" value="N_methyl"/>
    <property type="match status" value="1"/>
</dbReference>
<accession>A0A2U8FMK5</accession>
<reference evidence="3 4" key="1">
    <citation type="submission" date="2018-05" db="EMBL/GenBank/DDBJ databases">
        <title>complete genome sequence of Aquabacterium olei NBRC 110486.</title>
        <authorList>
            <person name="Tang B."/>
            <person name="Chang J."/>
            <person name="Zhang L."/>
            <person name="Yang H."/>
        </authorList>
    </citation>
    <scope>NUCLEOTIDE SEQUENCE [LARGE SCALE GENOMIC DNA]</scope>
    <source>
        <strain evidence="3 4">NBRC 110486</strain>
    </source>
</reference>
<evidence type="ECO:0000256" key="2">
    <source>
        <dbReference type="SAM" id="Phobius"/>
    </source>
</evidence>
<evidence type="ECO:0008006" key="5">
    <source>
        <dbReference type="Google" id="ProtNLM"/>
    </source>
</evidence>
<keyword evidence="2" id="KW-0472">Membrane</keyword>
<feature type="region of interest" description="Disordered" evidence="1">
    <location>
        <begin position="1"/>
        <end position="25"/>
    </location>
</feature>
<evidence type="ECO:0000256" key="1">
    <source>
        <dbReference type="SAM" id="MobiDB-lite"/>
    </source>
</evidence>
<protein>
    <recommendedName>
        <fullName evidence="5">Pilus assembly protein PilW</fullName>
    </recommendedName>
</protein>
<dbReference type="GO" id="GO:0043683">
    <property type="term" value="P:type IV pilus assembly"/>
    <property type="evidence" value="ECO:0007669"/>
    <property type="project" value="InterPro"/>
</dbReference>
<dbReference type="AlphaFoldDB" id="A0A2U8FMK5"/>
<dbReference type="PROSITE" id="PS00409">
    <property type="entry name" value="PROKAR_NTER_METHYL"/>
    <property type="match status" value="1"/>
</dbReference>
<evidence type="ECO:0000313" key="4">
    <source>
        <dbReference type="Proteomes" id="UP000244892"/>
    </source>
</evidence>
<organism evidence="3 4">
    <name type="scientific">Aquabacterium olei</name>
    <dbReference type="NCBI Taxonomy" id="1296669"/>
    <lineage>
        <taxon>Bacteria</taxon>
        <taxon>Pseudomonadati</taxon>
        <taxon>Pseudomonadota</taxon>
        <taxon>Betaproteobacteria</taxon>
        <taxon>Burkholderiales</taxon>
        <taxon>Aquabacterium</taxon>
    </lineage>
</organism>
<keyword evidence="2" id="KW-0812">Transmembrane</keyword>
<dbReference type="Proteomes" id="UP000244892">
    <property type="component" value="Chromosome"/>
</dbReference>
<keyword evidence="4" id="KW-1185">Reference proteome</keyword>
<dbReference type="InterPro" id="IPR012902">
    <property type="entry name" value="N_methyl_site"/>
</dbReference>
<proteinExistence type="predicted"/>
<evidence type="ECO:0000313" key="3">
    <source>
        <dbReference type="EMBL" id="AWI52245.1"/>
    </source>
</evidence>
<dbReference type="InterPro" id="IPR032092">
    <property type="entry name" value="PilW"/>
</dbReference>
<feature type="transmembrane region" description="Helical" evidence="2">
    <location>
        <begin position="37"/>
        <end position="56"/>
    </location>
</feature>
<gene>
    <name evidence="3" type="ORF">DEH84_01435</name>
</gene>
<sequence length="420" mass="44137">MANCATTARRRPSSRPSDMHTPAHPLARTRGFTLVEVMVGLVLAMLTTVIVSQVLIRAEGQKRAATSGSDAQVNGTLALFALQREVQNAGYGLAVNPSALGCTVNYRYKGAGASAATSASFTLAPVVITQGASGAPDTVRVLRSDSPGAAVPAILTAAHAQTAGVFIVKSSFGMTSGDLVTAVPSTWGSGAPCTLFQVATDSSFSLTDTNVPHAAATTGWNTESAVFPSGGYASGTTLVNLGRMVNRTYSVADNNLVYTELSGTSGAESGANANGTSPARVVFAQIVNLQALYGLDNDGNGVVDQYTDTTPSDFMTWSRVLNVRVVLVARSSNREKEAVTTAEPEWNLGQNETLVLTTANPKTNPGSPTLEGKCKNGATADRCYALRVNFATPSTDTEWQHYRYRVFDTVIPLRNVLWNS</sequence>
<dbReference type="EMBL" id="CP029210">
    <property type="protein sequence ID" value="AWI52245.1"/>
    <property type="molecule type" value="Genomic_DNA"/>
</dbReference>